<keyword evidence="4" id="KW-1185">Reference proteome</keyword>
<evidence type="ECO:0000313" key="3">
    <source>
        <dbReference type="EMBL" id="SPR00795.1"/>
    </source>
</evidence>
<accession>A0A0G4ITX0</accession>
<dbReference type="Proteomes" id="UP000290189">
    <property type="component" value="Unassembled WGS sequence"/>
</dbReference>
<evidence type="ECO:0000313" key="2">
    <source>
        <dbReference type="EMBL" id="CEO98657.1"/>
    </source>
</evidence>
<name>A0A0G4ITX0_PLABS</name>
<reference evidence="3 5" key="2">
    <citation type="submission" date="2018-03" db="EMBL/GenBank/DDBJ databases">
        <authorList>
            <person name="Fogelqvist J."/>
        </authorList>
    </citation>
    <scope>NUCLEOTIDE SEQUENCE [LARGE SCALE GENOMIC DNA]</scope>
</reference>
<dbReference type="Proteomes" id="UP000039324">
    <property type="component" value="Unassembled WGS sequence"/>
</dbReference>
<evidence type="ECO:0000256" key="1">
    <source>
        <dbReference type="SAM" id="MobiDB-lite"/>
    </source>
</evidence>
<organism evidence="2 4">
    <name type="scientific">Plasmodiophora brassicae</name>
    <name type="common">Clubroot disease agent</name>
    <dbReference type="NCBI Taxonomy" id="37360"/>
    <lineage>
        <taxon>Eukaryota</taxon>
        <taxon>Sar</taxon>
        <taxon>Rhizaria</taxon>
        <taxon>Endomyxa</taxon>
        <taxon>Phytomyxea</taxon>
        <taxon>Plasmodiophorida</taxon>
        <taxon>Plasmodiophoridae</taxon>
        <taxon>Plasmodiophora</taxon>
    </lineage>
</organism>
<protein>
    <submittedName>
        <fullName evidence="2">Uncharacterized protein</fullName>
    </submittedName>
</protein>
<feature type="compositionally biased region" description="Basic residues" evidence="1">
    <location>
        <begin position="197"/>
        <end position="206"/>
    </location>
</feature>
<geneLocation type="mitochondrion" evidence="3"/>
<dbReference type="EMBL" id="CDSF01000086">
    <property type="protein sequence ID" value="CEO98657.1"/>
    <property type="molecule type" value="Genomic_DNA"/>
</dbReference>
<evidence type="ECO:0000313" key="4">
    <source>
        <dbReference type="Proteomes" id="UP000039324"/>
    </source>
</evidence>
<dbReference type="EMBL" id="OVEO01000015">
    <property type="protein sequence ID" value="SPR00795.1"/>
    <property type="molecule type" value="Genomic_DNA"/>
</dbReference>
<dbReference type="AlphaFoldDB" id="A0A0G4ITX0"/>
<reference evidence="2 4" key="1">
    <citation type="submission" date="2015-02" db="EMBL/GenBank/DDBJ databases">
        <authorList>
            <person name="Chooi Y.-H."/>
        </authorList>
    </citation>
    <scope>NUCLEOTIDE SEQUENCE [LARGE SCALE GENOMIC DNA]</scope>
    <source>
        <strain evidence="2">E3</strain>
    </source>
</reference>
<feature type="compositionally biased region" description="Low complexity" evidence="1">
    <location>
        <begin position="184"/>
        <end position="196"/>
    </location>
</feature>
<keyword evidence="3" id="KW-0496">Mitochondrion</keyword>
<feature type="region of interest" description="Disordered" evidence="1">
    <location>
        <begin position="184"/>
        <end position="206"/>
    </location>
</feature>
<gene>
    <name evidence="2" type="ORF">PBRA_006771</name>
    <name evidence="3" type="ORF">PLBR_LOCUS8010</name>
</gene>
<evidence type="ECO:0000313" key="5">
    <source>
        <dbReference type="Proteomes" id="UP000290189"/>
    </source>
</evidence>
<sequence>MLGWVFDPNADTLHMSIFPAGTGGLASTPSTVVVPDPHWYPYTNTVLAAISPQSHPVSVPVEPRPYFVTSLPSMKTPIAPRVIPMRVPNSSPTSAASRQVDLSSPINGHGRHATGEELTIRNPIFCSALPEPSSLSTPPVLAPGASTHVQKATHPVLASNWSAFGSPGCKRGRDDGLSSVMATWSTTSEATTTTAHGRARRQRRSS</sequence>
<proteinExistence type="predicted"/>